<gene>
    <name evidence="1" type="ORF">SAMN05661053_1805</name>
</gene>
<sequence>MMNRLTYLIVLVVATLLTGCNTMLVHPPSASAFMENDRDGFVRDASISATVGGVAYDFIPKKYVKREVNEEYSYREEESPVEVAVSFQRRYGYFKYGFGFDLLSPYIQVGFVSDYFGVMGWSNLCLWQFEKVEHKYFQWAGGVSVIEQLPIGNGVRFGLTQHLSRNGRENIAHGIYDLGFSIPTPTPIFYDEIGGGAYVSFGVGTGTNVGIEFRLGRDLTYYRFDEKEIDGNIISDFNRYTFMIDFQGW</sequence>
<dbReference type="Proteomes" id="UP000255423">
    <property type="component" value="Unassembled WGS sequence"/>
</dbReference>
<reference evidence="1 2" key="1">
    <citation type="submission" date="2017-08" db="EMBL/GenBank/DDBJ databases">
        <authorList>
            <person name="de Groot N.N."/>
        </authorList>
    </citation>
    <scope>NUCLEOTIDE SEQUENCE [LARGE SCALE GENOMIC DNA]</scope>
    <source>
        <strain evidence="1 2">HM2</strain>
    </source>
</reference>
<accession>A0A380S5J2</accession>
<evidence type="ECO:0000313" key="2">
    <source>
        <dbReference type="Proteomes" id="UP000255423"/>
    </source>
</evidence>
<organism evidence="1 2">
    <name type="scientific">Fibrobacter succinogenes</name>
    <name type="common">Bacteroides succinogenes</name>
    <dbReference type="NCBI Taxonomy" id="833"/>
    <lineage>
        <taxon>Bacteria</taxon>
        <taxon>Pseudomonadati</taxon>
        <taxon>Fibrobacterota</taxon>
        <taxon>Fibrobacteria</taxon>
        <taxon>Fibrobacterales</taxon>
        <taxon>Fibrobacteraceae</taxon>
        <taxon>Fibrobacter</taxon>
    </lineage>
</organism>
<name>A0A380S5J2_FIBSU</name>
<dbReference type="EMBL" id="UHJL01000002">
    <property type="protein sequence ID" value="SUQ24405.1"/>
    <property type="molecule type" value="Genomic_DNA"/>
</dbReference>
<proteinExistence type="predicted"/>
<protein>
    <recommendedName>
        <fullName evidence="3">Lipoprotein</fullName>
    </recommendedName>
</protein>
<evidence type="ECO:0008006" key="3">
    <source>
        <dbReference type="Google" id="ProtNLM"/>
    </source>
</evidence>
<dbReference type="PROSITE" id="PS51257">
    <property type="entry name" value="PROKAR_LIPOPROTEIN"/>
    <property type="match status" value="1"/>
</dbReference>
<evidence type="ECO:0000313" key="1">
    <source>
        <dbReference type="EMBL" id="SUQ24405.1"/>
    </source>
</evidence>
<dbReference type="AlphaFoldDB" id="A0A380S5J2"/>